<protein>
    <submittedName>
        <fullName evidence="1">Uncharacterized protein</fullName>
    </submittedName>
</protein>
<dbReference type="Proteomes" id="UP000319671">
    <property type="component" value="Unassembled WGS sequence"/>
</dbReference>
<dbReference type="EMBL" id="VIVN01000009">
    <property type="protein sequence ID" value="TWD98523.1"/>
    <property type="molecule type" value="Genomic_DNA"/>
</dbReference>
<dbReference type="AlphaFoldDB" id="A0A561D501"/>
<reference evidence="1 2" key="1">
    <citation type="submission" date="2019-06" db="EMBL/GenBank/DDBJ databases">
        <title>Sorghum-associated microbial communities from plants grown in Nebraska, USA.</title>
        <authorList>
            <person name="Schachtman D."/>
        </authorList>
    </citation>
    <scope>NUCLEOTIDE SEQUENCE [LARGE SCALE GENOMIC DNA]</scope>
    <source>
        <strain evidence="1 2">2482</strain>
    </source>
</reference>
<accession>A0A561D501</accession>
<comment type="caution">
    <text evidence="1">The sequence shown here is derived from an EMBL/GenBank/DDBJ whole genome shotgun (WGS) entry which is preliminary data.</text>
</comment>
<keyword evidence="2" id="KW-1185">Reference proteome</keyword>
<name>A0A561D501_9BACI</name>
<dbReference type="RefSeq" id="WP_186446522.1">
    <property type="nucleotide sequence ID" value="NZ_VIVN01000009.1"/>
</dbReference>
<proteinExistence type="predicted"/>
<evidence type="ECO:0000313" key="2">
    <source>
        <dbReference type="Proteomes" id="UP000319671"/>
    </source>
</evidence>
<evidence type="ECO:0000313" key="1">
    <source>
        <dbReference type="EMBL" id="TWD98523.1"/>
    </source>
</evidence>
<sequence length="57" mass="6714">MKTKEETLENLKIELLRIGSTTQRDYDLLRKKGQVYSTTICRRLKLSWPEVVKQAGF</sequence>
<organism evidence="1 2">
    <name type="scientific">Neobacillus bataviensis</name>
    <dbReference type="NCBI Taxonomy" id="220685"/>
    <lineage>
        <taxon>Bacteria</taxon>
        <taxon>Bacillati</taxon>
        <taxon>Bacillota</taxon>
        <taxon>Bacilli</taxon>
        <taxon>Bacillales</taxon>
        <taxon>Bacillaceae</taxon>
        <taxon>Neobacillus</taxon>
    </lineage>
</organism>
<gene>
    <name evidence="1" type="ORF">FB550_10929</name>
</gene>